<keyword evidence="3" id="KW-1185">Reference proteome</keyword>
<feature type="region of interest" description="Disordered" evidence="1">
    <location>
        <begin position="137"/>
        <end position="182"/>
    </location>
</feature>
<reference evidence="3" key="1">
    <citation type="journal article" date="2019" name="Int. J. Syst. Evol. Microbiol.">
        <title>The Global Catalogue of Microorganisms (GCM) 10K type strain sequencing project: providing services to taxonomists for standard genome sequencing and annotation.</title>
        <authorList>
            <consortium name="The Broad Institute Genomics Platform"/>
            <consortium name="The Broad Institute Genome Sequencing Center for Infectious Disease"/>
            <person name="Wu L."/>
            <person name="Ma J."/>
        </authorList>
    </citation>
    <scope>NUCLEOTIDE SEQUENCE [LARGE SCALE GENOMIC DNA]</scope>
    <source>
        <strain evidence="3">JCM 3399</strain>
    </source>
</reference>
<proteinExistence type="predicted"/>
<evidence type="ECO:0000313" key="2">
    <source>
        <dbReference type="EMBL" id="GGU74946.1"/>
    </source>
</evidence>
<feature type="compositionally biased region" description="Low complexity" evidence="1">
    <location>
        <begin position="158"/>
        <end position="168"/>
    </location>
</feature>
<name>A0ABQ2VAD4_9ACTN</name>
<evidence type="ECO:0000313" key="3">
    <source>
        <dbReference type="Proteomes" id="UP000654471"/>
    </source>
</evidence>
<accession>A0ABQ2VAD4</accession>
<organism evidence="2 3">
    <name type="scientific">Streptomyces albospinus</name>
    <dbReference type="NCBI Taxonomy" id="285515"/>
    <lineage>
        <taxon>Bacteria</taxon>
        <taxon>Bacillati</taxon>
        <taxon>Actinomycetota</taxon>
        <taxon>Actinomycetes</taxon>
        <taxon>Kitasatosporales</taxon>
        <taxon>Streptomycetaceae</taxon>
        <taxon>Streptomyces</taxon>
    </lineage>
</organism>
<gene>
    <name evidence="2" type="ORF">GCM10010211_46110</name>
</gene>
<feature type="compositionally biased region" description="Low complexity" evidence="1">
    <location>
        <begin position="201"/>
        <end position="215"/>
    </location>
</feature>
<evidence type="ECO:0000256" key="1">
    <source>
        <dbReference type="SAM" id="MobiDB-lite"/>
    </source>
</evidence>
<dbReference type="Proteomes" id="UP000654471">
    <property type="component" value="Unassembled WGS sequence"/>
</dbReference>
<feature type="region of interest" description="Disordered" evidence="1">
    <location>
        <begin position="201"/>
        <end position="237"/>
    </location>
</feature>
<protein>
    <submittedName>
        <fullName evidence="2">Uncharacterized protein</fullName>
    </submittedName>
</protein>
<sequence>MEANKFAEIGVEFGTNVAGNFTGNVLGQALSGQDVDLDQDFLDATVAGGAGTALGVAGKVVSGKVPSALQNTFRGDGFWGESANGAITSAGGQMAADGVDIPLHRGGKTTDSLIPDLLTSAGGGAADGAAVHGGETRYKYGGGRRHRAPESGPEFGTAASAAGPAAEGPRPPRGSRPASARALRSRNSIWALALRSSSSAQRVSASCRSGSSRSSTCLPPPDLTRPRDKPNPGCAVEPFSPGEGCPVLVRAGPVPRGKCCPGRPYARSCRSQDRAYVDRACPRPASRPTPVPWENEPPCSAGGTRTLGAARDGPCQPLAAGAGELGSNGARPRSGAGGLATLGRADVCECSGADDPGDPRSFGTFVRRGAYSTFSSAL</sequence>
<comment type="caution">
    <text evidence="2">The sequence shown here is derived from an EMBL/GenBank/DDBJ whole genome shotgun (WGS) entry which is preliminary data.</text>
</comment>
<dbReference type="EMBL" id="BMRP01000016">
    <property type="protein sequence ID" value="GGU74946.1"/>
    <property type="molecule type" value="Genomic_DNA"/>
</dbReference>